<name>A0AA35R5S0_GEOBA</name>
<dbReference type="Pfam" id="PF16879">
    <property type="entry name" value="Sin3a_C"/>
    <property type="match status" value="1"/>
</dbReference>
<comment type="caution">
    <text evidence="2">The sequence shown here is derived from an EMBL/GenBank/DDBJ whole genome shotgun (WGS) entry which is preliminary data.</text>
</comment>
<dbReference type="EMBL" id="CASHTH010000517">
    <property type="protein sequence ID" value="CAI8003348.1"/>
    <property type="molecule type" value="Genomic_DNA"/>
</dbReference>
<dbReference type="Proteomes" id="UP001174909">
    <property type="component" value="Unassembled WGS sequence"/>
</dbReference>
<reference evidence="2" key="1">
    <citation type="submission" date="2023-03" db="EMBL/GenBank/DDBJ databases">
        <authorList>
            <person name="Steffen K."/>
            <person name="Cardenas P."/>
        </authorList>
    </citation>
    <scope>NUCLEOTIDE SEQUENCE</scope>
</reference>
<protein>
    <submittedName>
        <fullName evidence="2">Paired amphipathic helix protein Sin3a</fullName>
    </submittedName>
</protein>
<gene>
    <name evidence="2" type="ORF">GBAR_LOCUS3624</name>
</gene>
<accession>A0AA35R5S0</accession>
<keyword evidence="3" id="KW-1185">Reference proteome</keyword>
<dbReference type="AlphaFoldDB" id="A0AA35R5S0"/>
<proteinExistence type="predicted"/>
<evidence type="ECO:0000313" key="3">
    <source>
        <dbReference type="Proteomes" id="UP001174909"/>
    </source>
</evidence>
<evidence type="ECO:0000259" key="1">
    <source>
        <dbReference type="Pfam" id="PF16879"/>
    </source>
</evidence>
<feature type="domain" description="Sin3 C-terminal" evidence="1">
    <location>
        <begin position="1"/>
        <end position="115"/>
    </location>
</feature>
<sequence>MTIELVDTDLSSEGLNSCSPSDVQRWLHYIQEFSKADELPLPELKEALAKRNKLFLKRNRRVWPKQQSVGSPAHEDEVRIIHTNLPKMEIHGSIQFKLDKNAYRMIPLANSEDYLYNRGSLQRQREGNSRSACVKSRKFWSWHNANWRSRISEHDASECQRWLLSGEIHDEATPPKQRYSTSCSTEDVLGQKRRRYITTVTPDDAL</sequence>
<dbReference type="InterPro" id="IPR031693">
    <property type="entry name" value="Sin3_C"/>
</dbReference>
<evidence type="ECO:0000313" key="2">
    <source>
        <dbReference type="EMBL" id="CAI8003348.1"/>
    </source>
</evidence>
<organism evidence="2 3">
    <name type="scientific">Geodia barretti</name>
    <name type="common">Barrett's horny sponge</name>
    <dbReference type="NCBI Taxonomy" id="519541"/>
    <lineage>
        <taxon>Eukaryota</taxon>
        <taxon>Metazoa</taxon>
        <taxon>Porifera</taxon>
        <taxon>Demospongiae</taxon>
        <taxon>Heteroscleromorpha</taxon>
        <taxon>Tetractinellida</taxon>
        <taxon>Astrophorina</taxon>
        <taxon>Geodiidae</taxon>
        <taxon>Geodia</taxon>
    </lineage>
</organism>